<keyword evidence="5 10" id="KW-0732">Signal</keyword>
<evidence type="ECO:0000256" key="3">
    <source>
        <dbReference type="ARBA" id="ARBA00015713"/>
    </source>
</evidence>
<dbReference type="AlphaFoldDB" id="A0ABD1EXR0"/>
<evidence type="ECO:0000256" key="5">
    <source>
        <dbReference type="ARBA" id="ARBA00022729"/>
    </source>
</evidence>
<evidence type="ECO:0000256" key="2">
    <source>
        <dbReference type="ARBA" id="ARBA00008313"/>
    </source>
</evidence>
<keyword evidence="14" id="KW-1185">Reference proteome</keyword>
<evidence type="ECO:0000259" key="11">
    <source>
        <dbReference type="Pfam" id="PF05428"/>
    </source>
</evidence>
<feature type="domain" description="Corticotropin-releasing factor binding protein C-terminal" evidence="12">
    <location>
        <begin position="211"/>
        <end position="337"/>
    </location>
</feature>
<name>A0ABD1EXR0_HYPHA</name>
<evidence type="ECO:0000313" key="13">
    <source>
        <dbReference type="EMBL" id="KAL1505678.1"/>
    </source>
</evidence>
<accession>A0ABD1EXR0</accession>
<evidence type="ECO:0000259" key="12">
    <source>
        <dbReference type="Pfam" id="PF23541"/>
    </source>
</evidence>
<dbReference type="InterPro" id="IPR008435">
    <property type="entry name" value="CRF-bd"/>
</dbReference>
<evidence type="ECO:0000256" key="1">
    <source>
        <dbReference type="ARBA" id="ARBA00004613"/>
    </source>
</evidence>
<feature type="domain" description="Corticotropin-releasing factor binding protein N-terminal" evidence="11">
    <location>
        <begin position="76"/>
        <end position="194"/>
    </location>
</feature>
<dbReference type="Gene3D" id="2.60.120.290">
    <property type="entry name" value="Spermadhesin, CUB domain"/>
    <property type="match status" value="1"/>
</dbReference>
<evidence type="ECO:0000256" key="4">
    <source>
        <dbReference type="ARBA" id="ARBA00022525"/>
    </source>
</evidence>
<reference evidence="13 14" key="1">
    <citation type="submission" date="2024-05" db="EMBL/GenBank/DDBJ databases">
        <title>Genetic variation in Jamaican populations of the coffee berry borer (Hypothenemus hampei).</title>
        <authorList>
            <person name="Errbii M."/>
            <person name="Myrie A."/>
        </authorList>
    </citation>
    <scope>NUCLEOTIDE SEQUENCE [LARGE SCALE GENOMIC DNA]</scope>
    <source>
        <strain evidence="13">JA-Hopewell-2020-01-JO</strain>
        <tissue evidence="13">Whole body</tissue>
    </source>
</reference>
<comment type="similarity">
    <text evidence="2">Belongs to the CRF-binding protein family.</text>
</comment>
<dbReference type="EMBL" id="JBDJPC010000004">
    <property type="protein sequence ID" value="KAL1505678.1"/>
    <property type="molecule type" value="Genomic_DNA"/>
</dbReference>
<comment type="subcellular location">
    <subcellularLocation>
        <location evidence="1">Secreted</location>
    </subcellularLocation>
</comment>
<evidence type="ECO:0000256" key="8">
    <source>
        <dbReference type="ARBA" id="ARBA00024997"/>
    </source>
</evidence>
<gene>
    <name evidence="13" type="ORF">ABEB36_005184</name>
</gene>
<dbReference type="Pfam" id="PF23541">
    <property type="entry name" value="CRF-BP_C"/>
    <property type="match status" value="1"/>
</dbReference>
<proteinExistence type="inferred from homology"/>
<evidence type="ECO:0000313" key="14">
    <source>
        <dbReference type="Proteomes" id="UP001566132"/>
    </source>
</evidence>
<dbReference type="InterPro" id="IPR035914">
    <property type="entry name" value="Sperma_CUB_dom_sf"/>
</dbReference>
<dbReference type="PANTHER" id="PTHR10278:SF0">
    <property type="entry name" value="CORTICOTROPIN-RELEASING FACTOR-BINDING PROTEIN"/>
    <property type="match status" value="1"/>
</dbReference>
<evidence type="ECO:0000256" key="9">
    <source>
        <dbReference type="ARBA" id="ARBA00033162"/>
    </source>
</evidence>
<evidence type="ECO:0000256" key="6">
    <source>
        <dbReference type="ARBA" id="ARBA00023157"/>
    </source>
</evidence>
<comment type="function">
    <text evidence="8">Binds CRF and inactivates it. May prevent inappropriate pituitary-adrenal stimulation in pregnancy.</text>
</comment>
<dbReference type="InterPro" id="IPR056177">
    <property type="entry name" value="CRF-BP_N"/>
</dbReference>
<feature type="signal peptide" evidence="10">
    <location>
        <begin position="1"/>
        <end position="24"/>
    </location>
</feature>
<evidence type="ECO:0000256" key="7">
    <source>
        <dbReference type="ARBA" id="ARBA00023180"/>
    </source>
</evidence>
<keyword evidence="4" id="KW-0964">Secreted</keyword>
<evidence type="ECO:0000256" key="10">
    <source>
        <dbReference type="SAM" id="SignalP"/>
    </source>
</evidence>
<protein>
    <recommendedName>
        <fullName evidence="3">Corticotropin-releasing factor-binding protein</fullName>
    </recommendedName>
    <alternativeName>
        <fullName evidence="9">Corticotropin-releasing hormone-binding protein</fullName>
    </alternativeName>
</protein>
<organism evidence="13 14">
    <name type="scientific">Hypothenemus hampei</name>
    <name type="common">Coffee berry borer</name>
    <dbReference type="NCBI Taxonomy" id="57062"/>
    <lineage>
        <taxon>Eukaryota</taxon>
        <taxon>Metazoa</taxon>
        <taxon>Ecdysozoa</taxon>
        <taxon>Arthropoda</taxon>
        <taxon>Hexapoda</taxon>
        <taxon>Insecta</taxon>
        <taxon>Pterygota</taxon>
        <taxon>Neoptera</taxon>
        <taxon>Endopterygota</taxon>
        <taxon>Coleoptera</taxon>
        <taxon>Polyphaga</taxon>
        <taxon>Cucujiformia</taxon>
        <taxon>Curculionidae</taxon>
        <taxon>Scolytinae</taxon>
        <taxon>Hypothenemus</taxon>
    </lineage>
</organism>
<feature type="chain" id="PRO_5044823908" description="Corticotropin-releasing factor-binding protein" evidence="10">
    <location>
        <begin position="25"/>
        <end position="355"/>
    </location>
</feature>
<keyword evidence="6" id="KW-1015">Disulfide bond</keyword>
<dbReference type="PANTHER" id="PTHR10278">
    <property type="entry name" value="CORTICOTROPIN-RELEASING FACTOR-BINDING PROTEIN"/>
    <property type="match status" value="1"/>
</dbReference>
<sequence length="355" mass="39871">MTFIGTFCFHTILYLSVFVLMVSGRPDGWMGFINPSRSSFGVNFEPSTKLDINGEVGNDFLMSPIRPKRDFGHIEECMNMVSEEGEYYHKAKTHPDGRTCGIYIRGETDENIEIRFNYFDVSCDNGGLVAVVDGWELNGELFPSPSDHPKALKSRFNEFCGKKKIKQVFVSSQNVALIQYRMPARGAGFGISIRFVRNPTPCNIMVQLDETYTLRNYERRSNCSITSLFPSAVRILSLNVGITPTRERGIEFETGILHKVRFECHKRGLDDYVQIGGSSGLDNRNMKIADSVCGLSSRPARHVDYVNCGTTIVRLISSGAYDNSITLSFNAITENDIPDYMSVVCEPNDLPLEKK</sequence>
<dbReference type="Pfam" id="PF05428">
    <property type="entry name" value="CRF-BP_N"/>
    <property type="match status" value="1"/>
</dbReference>
<comment type="caution">
    <text evidence="13">The sequence shown here is derived from an EMBL/GenBank/DDBJ whole genome shotgun (WGS) entry which is preliminary data.</text>
</comment>
<keyword evidence="7" id="KW-0325">Glycoprotein</keyword>
<dbReference type="SUPFAM" id="SSF49854">
    <property type="entry name" value="Spermadhesin, CUB domain"/>
    <property type="match status" value="1"/>
</dbReference>
<dbReference type="Proteomes" id="UP001566132">
    <property type="component" value="Unassembled WGS sequence"/>
</dbReference>
<dbReference type="GO" id="GO:0005576">
    <property type="term" value="C:extracellular region"/>
    <property type="evidence" value="ECO:0007669"/>
    <property type="project" value="UniProtKB-SubCell"/>
</dbReference>
<dbReference type="InterPro" id="IPR056178">
    <property type="entry name" value="CRF-BP_C"/>
</dbReference>